<reference evidence="2" key="3">
    <citation type="submission" date="2018-07" db="EMBL/GenBank/DDBJ databases">
        <title>WGS assembly of Glycine max.</title>
        <authorList>
            <person name="Schmutz J."/>
            <person name="Cannon S."/>
            <person name="Schlueter J."/>
            <person name="Ma J."/>
            <person name="Mitros T."/>
            <person name="Nelson W."/>
            <person name="Hyten D."/>
            <person name="Song Q."/>
            <person name="Thelen J."/>
            <person name="Cheng J."/>
            <person name="Xu D."/>
            <person name="Hellsten U."/>
            <person name="May G."/>
            <person name="Yu Y."/>
            <person name="Sakurai T."/>
            <person name="Umezawa T."/>
            <person name="Bhattacharyya M."/>
            <person name="Sandhu D."/>
            <person name="Valliyodan B."/>
            <person name="Lindquist E."/>
            <person name="Peto M."/>
            <person name="Grant D."/>
            <person name="Shu S."/>
            <person name="Goodstein D."/>
            <person name="Barry K."/>
            <person name="Futrell-Griggs M."/>
            <person name="Abernathy B."/>
            <person name="Du J."/>
            <person name="Tian Z."/>
            <person name="Zhu L."/>
            <person name="Gill N."/>
            <person name="Joshi T."/>
            <person name="Libault M."/>
            <person name="Sethuraman A."/>
            <person name="Zhang X."/>
            <person name="Shinozaki K."/>
            <person name="Nguyen H."/>
            <person name="Wing R."/>
            <person name="Cregan P."/>
            <person name="Specht J."/>
            <person name="Grimwood J."/>
            <person name="Rokhsar D."/>
            <person name="Stacey G."/>
            <person name="Shoemaker R."/>
            <person name="Jackson S."/>
        </authorList>
    </citation>
    <scope>NUCLEOTIDE SEQUENCE</scope>
    <source>
        <tissue evidence="2">Callus</tissue>
    </source>
</reference>
<dbReference type="EnsemblPlants" id="KRG99714">
    <property type="protein sequence ID" value="KRG99714"/>
    <property type="gene ID" value="GLYMA_18G165600"/>
</dbReference>
<dbReference type="AlphaFoldDB" id="A0A0R0F9C8"/>
<dbReference type="EMBL" id="CM000851">
    <property type="protein sequence ID" value="KRG99714.1"/>
    <property type="molecule type" value="Genomic_DNA"/>
</dbReference>
<keyword evidence="4" id="KW-1185">Reference proteome</keyword>
<feature type="region of interest" description="Disordered" evidence="1">
    <location>
        <begin position="86"/>
        <end position="108"/>
    </location>
</feature>
<dbReference type="Gramene" id="KRG99714">
    <property type="protein sequence ID" value="KRG99714"/>
    <property type="gene ID" value="GLYMA_18G165600"/>
</dbReference>
<name>A0A0R0F9C8_SOYBN</name>
<sequence length="108" mass="11914">MNRIVSLMLQTNASLPFLTKIAAATTSVRRETPRKTLKRATKFAPTVVKPSILSMNVMLNIHAILDVPAIATAQATPPSIVTPQATLRKETRRKKPLEAQCQHHYNSA</sequence>
<evidence type="ECO:0000313" key="3">
    <source>
        <dbReference type="EnsemblPlants" id="KRG99714"/>
    </source>
</evidence>
<gene>
    <name evidence="2" type="ORF">GLYMA_18G165600</name>
</gene>
<evidence type="ECO:0000313" key="2">
    <source>
        <dbReference type="EMBL" id="KRG99714.1"/>
    </source>
</evidence>
<accession>A0A0R0F9C8</accession>
<protein>
    <submittedName>
        <fullName evidence="2 3">Uncharacterized protein</fullName>
    </submittedName>
</protein>
<dbReference type="Proteomes" id="UP000008827">
    <property type="component" value="Chromosome 18"/>
</dbReference>
<dbReference type="SMR" id="A0A0R0F9C8"/>
<reference evidence="3" key="2">
    <citation type="submission" date="2018-02" db="UniProtKB">
        <authorList>
            <consortium name="EnsemblPlants"/>
        </authorList>
    </citation>
    <scope>IDENTIFICATION</scope>
    <source>
        <strain evidence="3">Williams 82</strain>
    </source>
</reference>
<reference evidence="2 3" key="1">
    <citation type="journal article" date="2010" name="Nature">
        <title>Genome sequence of the palaeopolyploid soybean.</title>
        <authorList>
            <person name="Schmutz J."/>
            <person name="Cannon S.B."/>
            <person name="Schlueter J."/>
            <person name="Ma J."/>
            <person name="Mitros T."/>
            <person name="Nelson W."/>
            <person name="Hyten D.L."/>
            <person name="Song Q."/>
            <person name="Thelen J.J."/>
            <person name="Cheng J."/>
            <person name="Xu D."/>
            <person name="Hellsten U."/>
            <person name="May G.D."/>
            <person name="Yu Y."/>
            <person name="Sakurai T."/>
            <person name="Umezawa T."/>
            <person name="Bhattacharyya M.K."/>
            <person name="Sandhu D."/>
            <person name="Valliyodan B."/>
            <person name="Lindquist E."/>
            <person name="Peto M."/>
            <person name="Grant D."/>
            <person name="Shu S."/>
            <person name="Goodstein D."/>
            <person name="Barry K."/>
            <person name="Futrell-Griggs M."/>
            <person name="Abernathy B."/>
            <person name="Du J."/>
            <person name="Tian Z."/>
            <person name="Zhu L."/>
            <person name="Gill N."/>
            <person name="Joshi T."/>
            <person name="Libault M."/>
            <person name="Sethuraman A."/>
            <person name="Zhang X.-C."/>
            <person name="Shinozaki K."/>
            <person name="Nguyen H.T."/>
            <person name="Wing R.A."/>
            <person name="Cregan P."/>
            <person name="Specht J."/>
            <person name="Grimwood J."/>
            <person name="Rokhsar D."/>
            <person name="Stacey G."/>
            <person name="Shoemaker R.C."/>
            <person name="Jackson S.A."/>
        </authorList>
    </citation>
    <scope>NUCLEOTIDE SEQUENCE [LARGE SCALE GENOMIC DNA]</scope>
    <source>
        <strain evidence="3">cv. Williams 82</strain>
        <tissue evidence="2">Callus</tissue>
    </source>
</reference>
<proteinExistence type="predicted"/>
<evidence type="ECO:0000256" key="1">
    <source>
        <dbReference type="SAM" id="MobiDB-lite"/>
    </source>
</evidence>
<organism evidence="2">
    <name type="scientific">Glycine max</name>
    <name type="common">Soybean</name>
    <name type="synonym">Glycine hispida</name>
    <dbReference type="NCBI Taxonomy" id="3847"/>
    <lineage>
        <taxon>Eukaryota</taxon>
        <taxon>Viridiplantae</taxon>
        <taxon>Streptophyta</taxon>
        <taxon>Embryophyta</taxon>
        <taxon>Tracheophyta</taxon>
        <taxon>Spermatophyta</taxon>
        <taxon>Magnoliopsida</taxon>
        <taxon>eudicotyledons</taxon>
        <taxon>Gunneridae</taxon>
        <taxon>Pentapetalae</taxon>
        <taxon>rosids</taxon>
        <taxon>fabids</taxon>
        <taxon>Fabales</taxon>
        <taxon>Fabaceae</taxon>
        <taxon>Papilionoideae</taxon>
        <taxon>50 kb inversion clade</taxon>
        <taxon>NPAAA clade</taxon>
        <taxon>indigoferoid/millettioid clade</taxon>
        <taxon>Phaseoleae</taxon>
        <taxon>Glycine</taxon>
        <taxon>Glycine subgen. Soja</taxon>
    </lineage>
</organism>
<dbReference type="InParanoid" id="A0A0R0F9C8"/>
<evidence type="ECO:0000313" key="4">
    <source>
        <dbReference type="Proteomes" id="UP000008827"/>
    </source>
</evidence>